<accession>S7PX60</accession>
<dbReference type="GO" id="GO:0005524">
    <property type="term" value="F:ATP binding"/>
    <property type="evidence" value="ECO:0007669"/>
    <property type="project" value="InterPro"/>
</dbReference>
<dbReference type="OMA" id="WMEMILR"/>
<dbReference type="GO" id="GO:0004672">
    <property type="term" value="F:protein kinase activity"/>
    <property type="evidence" value="ECO:0007669"/>
    <property type="project" value="InterPro"/>
</dbReference>
<name>S7PX60_GLOTA</name>
<evidence type="ECO:0000313" key="2">
    <source>
        <dbReference type="EMBL" id="EPQ52078.1"/>
    </source>
</evidence>
<dbReference type="GeneID" id="19304552"/>
<dbReference type="KEGG" id="gtr:GLOTRDRAFT_140527"/>
<dbReference type="Gene3D" id="1.10.510.10">
    <property type="entry name" value="Transferase(Phosphotransferase) domain 1"/>
    <property type="match status" value="1"/>
</dbReference>
<evidence type="ECO:0000313" key="3">
    <source>
        <dbReference type="Proteomes" id="UP000030669"/>
    </source>
</evidence>
<dbReference type="AlphaFoldDB" id="S7PX60"/>
<dbReference type="InterPro" id="IPR011009">
    <property type="entry name" value="Kinase-like_dom_sf"/>
</dbReference>
<dbReference type="InterPro" id="IPR000719">
    <property type="entry name" value="Prot_kinase_dom"/>
</dbReference>
<dbReference type="RefSeq" id="XP_007869276.1">
    <property type="nucleotide sequence ID" value="XM_007871085.1"/>
</dbReference>
<dbReference type="HOGENOM" id="CLU_752377_0_0_1"/>
<dbReference type="EMBL" id="KB469308">
    <property type="protein sequence ID" value="EPQ52078.1"/>
    <property type="molecule type" value="Genomic_DNA"/>
</dbReference>
<keyword evidence="3" id="KW-1185">Reference proteome</keyword>
<dbReference type="PROSITE" id="PS50011">
    <property type="entry name" value="PROTEIN_KINASE_DOM"/>
    <property type="match status" value="1"/>
</dbReference>
<organism evidence="2 3">
    <name type="scientific">Gloeophyllum trabeum (strain ATCC 11539 / FP-39264 / Madison 617)</name>
    <name type="common">Brown rot fungus</name>
    <dbReference type="NCBI Taxonomy" id="670483"/>
    <lineage>
        <taxon>Eukaryota</taxon>
        <taxon>Fungi</taxon>
        <taxon>Dikarya</taxon>
        <taxon>Basidiomycota</taxon>
        <taxon>Agaricomycotina</taxon>
        <taxon>Agaricomycetes</taxon>
        <taxon>Gloeophyllales</taxon>
        <taxon>Gloeophyllaceae</taxon>
        <taxon>Gloeophyllum</taxon>
    </lineage>
</organism>
<dbReference type="OrthoDB" id="2803071at2759"/>
<reference evidence="2 3" key="1">
    <citation type="journal article" date="2012" name="Science">
        <title>The Paleozoic origin of enzymatic lignin decomposition reconstructed from 31 fungal genomes.</title>
        <authorList>
            <person name="Floudas D."/>
            <person name="Binder M."/>
            <person name="Riley R."/>
            <person name="Barry K."/>
            <person name="Blanchette R.A."/>
            <person name="Henrissat B."/>
            <person name="Martinez A.T."/>
            <person name="Otillar R."/>
            <person name="Spatafora J.W."/>
            <person name="Yadav J.S."/>
            <person name="Aerts A."/>
            <person name="Benoit I."/>
            <person name="Boyd A."/>
            <person name="Carlson A."/>
            <person name="Copeland A."/>
            <person name="Coutinho P.M."/>
            <person name="de Vries R.P."/>
            <person name="Ferreira P."/>
            <person name="Findley K."/>
            <person name="Foster B."/>
            <person name="Gaskell J."/>
            <person name="Glotzer D."/>
            <person name="Gorecki P."/>
            <person name="Heitman J."/>
            <person name="Hesse C."/>
            <person name="Hori C."/>
            <person name="Igarashi K."/>
            <person name="Jurgens J.A."/>
            <person name="Kallen N."/>
            <person name="Kersten P."/>
            <person name="Kohler A."/>
            <person name="Kuees U."/>
            <person name="Kumar T.K.A."/>
            <person name="Kuo A."/>
            <person name="LaButti K."/>
            <person name="Larrondo L.F."/>
            <person name="Lindquist E."/>
            <person name="Ling A."/>
            <person name="Lombard V."/>
            <person name="Lucas S."/>
            <person name="Lundell T."/>
            <person name="Martin R."/>
            <person name="McLaughlin D.J."/>
            <person name="Morgenstern I."/>
            <person name="Morin E."/>
            <person name="Murat C."/>
            <person name="Nagy L.G."/>
            <person name="Nolan M."/>
            <person name="Ohm R.A."/>
            <person name="Patyshakuliyeva A."/>
            <person name="Rokas A."/>
            <person name="Ruiz-Duenas F.J."/>
            <person name="Sabat G."/>
            <person name="Salamov A."/>
            <person name="Samejima M."/>
            <person name="Schmutz J."/>
            <person name="Slot J.C."/>
            <person name="St John F."/>
            <person name="Stenlid J."/>
            <person name="Sun H."/>
            <person name="Sun S."/>
            <person name="Syed K."/>
            <person name="Tsang A."/>
            <person name="Wiebenga A."/>
            <person name="Young D."/>
            <person name="Pisabarro A."/>
            <person name="Eastwood D.C."/>
            <person name="Martin F."/>
            <person name="Cullen D."/>
            <person name="Grigoriev I.V."/>
            <person name="Hibbett D.S."/>
        </authorList>
    </citation>
    <scope>NUCLEOTIDE SEQUENCE [LARGE SCALE GENOMIC DNA]</scope>
    <source>
        <strain evidence="2 3">ATCC 11539</strain>
    </source>
</reference>
<dbReference type="Proteomes" id="UP000030669">
    <property type="component" value="Unassembled WGS sequence"/>
</dbReference>
<protein>
    <recommendedName>
        <fullName evidence="1">Protein kinase domain-containing protein</fullName>
    </recommendedName>
</protein>
<proteinExistence type="predicted"/>
<gene>
    <name evidence="2" type="ORF">GLOTRDRAFT_140527</name>
</gene>
<sequence length="366" mass="41841">MTRLIWNVQYPRSHSEFVVLLDEFRRRQAASLESPLKQDHNLHFVGSPNFDFLPHPAYQVNQTSYLGQPLAPLHETAKDSYAPHHRRRYVTELRLDGRSLPEFEVILRQPLSTGLEKLAQVWKADAICRDGSVFPVVAKLFQGSLFPEPEWLEYHSMLDADYPLQEEVSHREAWAYERLRSAQGTIIPYSYGFYDVQLPCGSVACTHIIEYIDGVTPGTYCKMYGGQADQEQTRKFMTTLTKSVYALHSLGVAHYDISWRNILVPKMHLGSAVMFDFGRAMSLEVESPEDWAAPLFKDGKELYGVLSIVASQREAEVWAAEVREDPATLWARPLRDARDLPYEGRVGPVYRADCLHYLCDVPSAEQ</sequence>
<dbReference type="SUPFAM" id="SSF56112">
    <property type="entry name" value="Protein kinase-like (PK-like)"/>
    <property type="match status" value="1"/>
</dbReference>
<feature type="domain" description="Protein kinase" evidence="1">
    <location>
        <begin position="107"/>
        <end position="366"/>
    </location>
</feature>
<evidence type="ECO:0000259" key="1">
    <source>
        <dbReference type="PROSITE" id="PS50011"/>
    </source>
</evidence>
<dbReference type="eggNOG" id="ENOG502R20C">
    <property type="taxonomic scope" value="Eukaryota"/>
</dbReference>